<accession>A0ABU0S906</accession>
<feature type="transmembrane region" description="Helical" evidence="1">
    <location>
        <begin position="12"/>
        <end position="31"/>
    </location>
</feature>
<keyword evidence="3" id="KW-1185">Reference proteome</keyword>
<evidence type="ECO:0000313" key="2">
    <source>
        <dbReference type="EMBL" id="MDQ0997224.1"/>
    </source>
</evidence>
<dbReference type="EMBL" id="JAUSZT010000003">
    <property type="protein sequence ID" value="MDQ0997224.1"/>
    <property type="molecule type" value="Genomic_DNA"/>
</dbReference>
<name>A0ABU0S906_9HYPH</name>
<dbReference type="Proteomes" id="UP001237780">
    <property type="component" value="Unassembled WGS sequence"/>
</dbReference>
<evidence type="ECO:0000256" key="1">
    <source>
        <dbReference type="SAM" id="Phobius"/>
    </source>
</evidence>
<keyword evidence="1" id="KW-0472">Membrane</keyword>
<comment type="caution">
    <text evidence="2">The sequence shown here is derived from an EMBL/GenBank/DDBJ whole genome shotgun (WGS) entry which is preliminary data.</text>
</comment>
<organism evidence="2 3">
    <name type="scientific">Phyllobacterium ifriqiyense</name>
    <dbReference type="NCBI Taxonomy" id="314238"/>
    <lineage>
        <taxon>Bacteria</taxon>
        <taxon>Pseudomonadati</taxon>
        <taxon>Pseudomonadota</taxon>
        <taxon>Alphaproteobacteria</taxon>
        <taxon>Hyphomicrobiales</taxon>
        <taxon>Phyllobacteriaceae</taxon>
        <taxon>Phyllobacterium</taxon>
    </lineage>
</organism>
<keyword evidence="1" id="KW-1133">Transmembrane helix</keyword>
<sequence length="38" mass="4375">MDKNPESSAGLYTAKELLTSMSLIFFVMKLLNEAFDRY</sequence>
<gene>
    <name evidence="2" type="ORF">QFZ34_002406</name>
</gene>
<proteinExistence type="predicted"/>
<keyword evidence="1" id="KW-0812">Transmembrane</keyword>
<evidence type="ECO:0000313" key="3">
    <source>
        <dbReference type="Proteomes" id="UP001237780"/>
    </source>
</evidence>
<protein>
    <submittedName>
        <fullName evidence="2">Uncharacterized protein</fullName>
    </submittedName>
</protein>
<reference evidence="2 3" key="1">
    <citation type="submission" date="2023-07" db="EMBL/GenBank/DDBJ databases">
        <title>Comparative genomics of wheat-associated soil bacteria to identify genetic determinants of phenazine resistance.</title>
        <authorList>
            <person name="Mouncey N."/>
        </authorList>
    </citation>
    <scope>NUCLEOTIDE SEQUENCE [LARGE SCALE GENOMIC DNA]</scope>
    <source>
        <strain evidence="2 3">W4I11</strain>
    </source>
</reference>